<feature type="region of interest" description="Disordered" evidence="1">
    <location>
        <begin position="80"/>
        <end position="130"/>
    </location>
</feature>
<comment type="caution">
    <text evidence="2">The sequence shown here is derived from an EMBL/GenBank/DDBJ whole genome shotgun (WGS) entry which is preliminary data.</text>
</comment>
<evidence type="ECO:0000256" key="1">
    <source>
        <dbReference type="SAM" id="MobiDB-lite"/>
    </source>
</evidence>
<evidence type="ECO:0000313" key="2">
    <source>
        <dbReference type="EMBL" id="ETO35547.1"/>
    </source>
</evidence>
<dbReference type="GO" id="GO:0016301">
    <property type="term" value="F:kinase activity"/>
    <property type="evidence" value="ECO:0007669"/>
    <property type="project" value="UniProtKB-KW"/>
</dbReference>
<keyword evidence="3" id="KW-1185">Reference proteome</keyword>
<dbReference type="AlphaFoldDB" id="X6PCZ4"/>
<dbReference type="Gene3D" id="3.30.200.20">
    <property type="entry name" value="Phosphorylase Kinase, domain 1"/>
    <property type="match status" value="1"/>
</dbReference>
<dbReference type="SUPFAM" id="SSF56112">
    <property type="entry name" value="Protein kinase-like (PK-like)"/>
    <property type="match status" value="1"/>
</dbReference>
<feature type="compositionally biased region" description="Acidic residues" evidence="1">
    <location>
        <begin position="97"/>
        <end position="107"/>
    </location>
</feature>
<evidence type="ECO:0000313" key="3">
    <source>
        <dbReference type="Proteomes" id="UP000023152"/>
    </source>
</evidence>
<accession>X6PCZ4</accession>
<keyword evidence="2" id="KW-0418">Kinase</keyword>
<proteinExistence type="predicted"/>
<dbReference type="Proteomes" id="UP000023152">
    <property type="component" value="Unassembled WGS sequence"/>
</dbReference>
<gene>
    <name evidence="2" type="ORF">RFI_01519</name>
</gene>
<name>X6PCZ4_RETFI</name>
<protein>
    <submittedName>
        <fullName evidence="2">Protein kinase domain containing protein</fullName>
    </submittedName>
</protein>
<organism evidence="2 3">
    <name type="scientific">Reticulomyxa filosa</name>
    <dbReference type="NCBI Taxonomy" id="46433"/>
    <lineage>
        <taxon>Eukaryota</taxon>
        <taxon>Sar</taxon>
        <taxon>Rhizaria</taxon>
        <taxon>Retaria</taxon>
        <taxon>Foraminifera</taxon>
        <taxon>Monothalamids</taxon>
        <taxon>Reticulomyxidae</taxon>
        <taxon>Reticulomyxa</taxon>
    </lineage>
</organism>
<keyword evidence="2" id="KW-0808">Transferase</keyword>
<feature type="compositionally biased region" description="Basic and acidic residues" evidence="1">
    <location>
        <begin position="120"/>
        <end position="130"/>
    </location>
</feature>
<dbReference type="Gene3D" id="1.10.510.10">
    <property type="entry name" value="Transferase(Phosphotransferase) domain 1"/>
    <property type="match status" value="1"/>
</dbReference>
<dbReference type="EMBL" id="ASPP01001517">
    <property type="protein sequence ID" value="ETO35547.1"/>
    <property type="molecule type" value="Genomic_DNA"/>
</dbReference>
<dbReference type="InterPro" id="IPR011009">
    <property type="entry name" value="Kinase-like_dom_sf"/>
</dbReference>
<sequence length="159" mass="18939">MLVLNPQQRITAVQGLEHPWLSDLHREEDEITCPKFDLSFEFEKSIKTKFGVRHMMYDALLGYQQDQLSKPQHRYKFVIQKKTEKDVDDTSPAIKEENEDDDDDNENEDTHKNEKRKKNVEKNDEEDKVRQTRNNKVLIMSKMISFFLHVFDLSHCVNL</sequence>
<reference evidence="2 3" key="1">
    <citation type="journal article" date="2013" name="Curr. Biol.">
        <title>The Genome of the Foraminiferan Reticulomyxa filosa.</title>
        <authorList>
            <person name="Glockner G."/>
            <person name="Hulsmann N."/>
            <person name="Schleicher M."/>
            <person name="Noegel A.A."/>
            <person name="Eichinger L."/>
            <person name="Gallinger C."/>
            <person name="Pawlowski J."/>
            <person name="Sierra R."/>
            <person name="Euteneuer U."/>
            <person name="Pillet L."/>
            <person name="Moustafa A."/>
            <person name="Platzer M."/>
            <person name="Groth M."/>
            <person name="Szafranski K."/>
            <person name="Schliwa M."/>
        </authorList>
    </citation>
    <scope>NUCLEOTIDE SEQUENCE [LARGE SCALE GENOMIC DNA]</scope>
</reference>